<dbReference type="SUPFAM" id="SSF46785">
    <property type="entry name" value="Winged helix' DNA-binding domain"/>
    <property type="match status" value="1"/>
</dbReference>
<evidence type="ECO:0000256" key="5">
    <source>
        <dbReference type="ARBA" id="ARBA00023163"/>
    </source>
</evidence>
<dbReference type="InterPro" id="IPR036388">
    <property type="entry name" value="WH-like_DNA-bd_sf"/>
</dbReference>
<keyword evidence="8" id="KW-0032">Aminotransferase</keyword>
<dbReference type="OrthoDB" id="9028214at2"/>
<evidence type="ECO:0000259" key="7">
    <source>
        <dbReference type="PROSITE" id="PS50949"/>
    </source>
</evidence>
<proteinExistence type="inferred from homology"/>
<dbReference type="InterPro" id="IPR036390">
    <property type="entry name" value="WH_DNA-bd_sf"/>
</dbReference>
<evidence type="ECO:0000313" key="9">
    <source>
        <dbReference type="Proteomes" id="UP000298781"/>
    </source>
</evidence>
<gene>
    <name evidence="8" type="ORF">E8M01_14770</name>
</gene>
<dbReference type="Pfam" id="PF00155">
    <property type="entry name" value="Aminotran_1_2"/>
    <property type="match status" value="1"/>
</dbReference>
<dbReference type="KEGG" id="pstg:E8M01_14770"/>
<dbReference type="GO" id="GO:0030170">
    <property type="term" value="F:pyridoxal phosphate binding"/>
    <property type="evidence" value="ECO:0007669"/>
    <property type="project" value="InterPro"/>
</dbReference>
<keyword evidence="3" id="KW-0805">Transcription regulation</keyword>
<protein>
    <submittedName>
        <fullName evidence="8">PLP-dependent aminotransferase family protein</fullName>
    </submittedName>
</protein>
<dbReference type="Gene3D" id="1.10.10.10">
    <property type="entry name" value="Winged helix-like DNA-binding domain superfamily/Winged helix DNA-binding domain"/>
    <property type="match status" value="1"/>
</dbReference>
<keyword evidence="9" id="KW-1185">Reference proteome</keyword>
<keyword evidence="5" id="KW-0804">Transcription</keyword>
<feature type="compositionally biased region" description="Basic and acidic residues" evidence="6">
    <location>
        <begin position="75"/>
        <end position="84"/>
    </location>
</feature>
<evidence type="ECO:0000313" key="8">
    <source>
        <dbReference type="EMBL" id="QCI65362.1"/>
    </source>
</evidence>
<accession>A0A4D7BB77</accession>
<dbReference type="Proteomes" id="UP000298781">
    <property type="component" value="Chromosome"/>
</dbReference>
<keyword evidence="8" id="KW-0808">Transferase</keyword>
<dbReference type="SMART" id="SM00345">
    <property type="entry name" value="HTH_GNTR"/>
    <property type="match status" value="1"/>
</dbReference>
<evidence type="ECO:0000256" key="1">
    <source>
        <dbReference type="ARBA" id="ARBA00005384"/>
    </source>
</evidence>
<dbReference type="InterPro" id="IPR015421">
    <property type="entry name" value="PyrdxlP-dep_Trfase_major"/>
</dbReference>
<dbReference type="PANTHER" id="PTHR46577">
    <property type="entry name" value="HTH-TYPE TRANSCRIPTIONAL REGULATORY PROTEIN GABR"/>
    <property type="match status" value="1"/>
</dbReference>
<evidence type="ECO:0000256" key="2">
    <source>
        <dbReference type="ARBA" id="ARBA00022898"/>
    </source>
</evidence>
<feature type="region of interest" description="Disordered" evidence="6">
    <location>
        <begin position="112"/>
        <end position="139"/>
    </location>
</feature>
<feature type="domain" description="HTH gntR-type" evidence="7">
    <location>
        <begin position="198"/>
        <end position="266"/>
    </location>
</feature>
<evidence type="ECO:0000256" key="6">
    <source>
        <dbReference type="SAM" id="MobiDB-lite"/>
    </source>
</evidence>
<dbReference type="Gene3D" id="3.40.640.10">
    <property type="entry name" value="Type I PLP-dependent aspartate aminotransferase-like (Major domain)"/>
    <property type="match status" value="1"/>
</dbReference>
<dbReference type="GO" id="GO:0003677">
    <property type="term" value="F:DNA binding"/>
    <property type="evidence" value="ECO:0007669"/>
    <property type="project" value="UniProtKB-KW"/>
</dbReference>
<dbReference type="InterPro" id="IPR004839">
    <property type="entry name" value="Aminotransferase_I/II_large"/>
</dbReference>
<dbReference type="PANTHER" id="PTHR46577:SF2">
    <property type="entry name" value="TRANSCRIPTIONAL REGULATORY PROTEIN"/>
    <property type="match status" value="1"/>
</dbReference>
<evidence type="ECO:0000256" key="3">
    <source>
        <dbReference type="ARBA" id="ARBA00023015"/>
    </source>
</evidence>
<dbReference type="AlphaFoldDB" id="A0A4D7BB77"/>
<sequence>MPLAGLVARRDVAIANPDIVIDEGLLANLAARHRARLALVGPNEDEVVWKHRVGCQHRTGHGPPLRGNVWSARKRRDDAADRTTSDAAGGPPFGCAGEAIAAAGEWSCRAQETGPVPTGKRSLSCRGCGPAREPSRRANRRREQLAAIVRSAVGRLWERLLGTPRWGPCLQVKLFRIAKDPFGEEMHALFRSIPLSAGSVTRQLASGIRDKIIAGHIPRHARMPSQRALAKLLGVSRGVIVEVYEQLIIDGLLVSQNGSGTFVNFDYKPKGETPPVRYSSRITSFRGAAREVALSDGTLLLPGNNHPDLFPLAQWRAAERLAESATRALRTHRTDSLWQIKSFVSSRLRTCSNVDAHPDNILVTKGTWPSLSLLGMALANPGERCMAEDPGHPLSCAALRFAGLVIVPVGNDAEGAAPFDIDPAGVRMILTSSAVQFPTGTRVTLARKLEIVEWARAHHIMIVEDDYEGCLGVYTENRNPYYSLTEAGGTIYIGSLSKFFSYRNQLGFLLAPKEIVDTLQNLQSFLGLSPENGALSVMAEFIGRGYMDDHIDNVRTTMAERKKLFFDAWRAANLAPGEHFSDDPGIHVAIPSAAAGDGRRQASQGAPNGLLGAKNIGDYSIRGQHTGKMAIGLSKITARNVHFVIDQLSRRYALT</sequence>
<reference evidence="8 9" key="1">
    <citation type="submission" date="2019-04" db="EMBL/GenBank/DDBJ databases">
        <title>Phreatobacter aquaticus sp. nov.</title>
        <authorList>
            <person name="Choi A."/>
        </authorList>
    </citation>
    <scope>NUCLEOTIDE SEQUENCE [LARGE SCALE GENOMIC DNA]</scope>
    <source>
        <strain evidence="8 9">KCTC 52518</strain>
    </source>
</reference>
<dbReference type="EMBL" id="CP039690">
    <property type="protein sequence ID" value="QCI65362.1"/>
    <property type="molecule type" value="Genomic_DNA"/>
</dbReference>
<dbReference type="InterPro" id="IPR051446">
    <property type="entry name" value="HTH_trans_reg/aminotransferase"/>
</dbReference>
<feature type="region of interest" description="Disordered" evidence="6">
    <location>
        <begin position="58"/>
        <end position="91"/>
    </location>
</feature>
<dbReference type="GO" id="GO:0003700">
    <property type="term" value="F:DNA-binding transcription factor activity"/>
    <property type="evidence" value="ECO:0007669"/>
    <property type="project" value="InterPro"/>
</dbReference>
<organism evidence="8 9">
    <name type="scientific">Phreatobacter stygius</name>
    <dbReference type="NCBI Taxonomy" id="1940610"/>
    <lineage>
        <taxon>Bacteria</taxon>
        <taxon>Pseudomonadati</taxon>
        <taxon>Pseudomonadota</taxon>
        <taxon>Alphaproteobacteria</taxon>
        <taxon>Hyphomicrobiales</taxon>
        <taxon>Phreatobacteraceae</taxon>
        <taxon>Phreatobacter</taxon>
    </lineage>
</organism>
<dbReference type="SUPFAM" id="SSF53383">
    <property type="entry name" value="PLP-dependent transferases"/>
    <property type="match status" value="1"/>
</dbReference>
<dbReference type="Pfam" id="PF00392">
    <property type="entry name" value="GntR"/>
    <property type="match status" value="1"/>
</dbReference>
<dbReference type="InterPro" id="IPR000524">
    <property type="entry name" value="Tscrpt_reg_HTH_GntR"/>
</dbReference>
<comment type="similarity">
    <text evidence="1">In the C-terminal section; belongs to the class-I pyridoxal-phosphate-dependent aminotransferase family.</text>
</comment>
<dbReference type="PROSITE" id="PS50949">
    <property type="entry name" value="HTH_GNTR"/>
    <property type="match status" value="1"/>
</dbReference>
<dbReference type="GO" id="GO:0008483">
    <property type="term" value="F:transaminase activity"/>
    <property type="evidence" value="ECO:0007669"/>
    <property type="project" value="UniProtKB-KW"/>
</dbReference>
<keyword evidence="4" id="KW-0238">DNA-binding</keyword>
<keyword evidence="2" id="KW-0663">Pyridoxal phosphate</keyword>
<evidence type="ECO:0000256" key="4">
    <source>
        <dbReference type="ARBA" id="ARBA00023125"/>
    </source>
</evidence>
<dbReference type="CDD" id="cd00609">
    <property type="entry name" value="AAT_like"/>
    <property type="match status" value="1"/>
</dbReference>
<name>A0A4D7BB77_9HYPH</name>
<dbReference type="CDD" id="cd07377">
    <property type="entry name" value="WHTH_GntR"/>
    <property type="match status" value="1"/>
</dbReference>
<dbReference type="InterPro" id="IPR015424">
    <property type="entry name" value="PyrdxlP-dep_Trfase"/>
</dbReference>